<proteinExistence type="predicted"/>
<name>A0A8J4SS79_9TREM</name>
<feature type="transmembrane region" description="Helical" evidence="1">
    <location>
        <begin position="12"/>
        <end position="32"/>
    </location>
</feature>
<keyword evidence="1" id="KW-1133">Transmembrane helix</keyword>
<dbReference type="EMBL" id="LUCH01000945">
    <property type="protein sequence ID" value="KAF5403980.1"/>
    <property type="molecule type" value="Genomic_DNA"/>
</dbReference>
<feature type="transmembrane region" description="Helical" evidence="1">
    <location>
        <begin position="83"/>
        <end position="103"/>
    </location>
</feature>
<feature type="transmembrane region" description="Helical" evidence="1">
    <location>
        <begin position="115"/>
        <end position="132"/>
    </location>
</feature>
<evidence type="ECO:0000313" key="3">
    <source>
        <dbReference type="Proteomes" id="UP000748531"/>
    </source>
</evidence>
<reference evidence="2" key="1">
    <citation type="submission" date="2019-05" db="EMBL/GenBank/DDBJ databases">
        <title>Annotation for the trematode Paragonimus heterotremus.</title>
        <authorList>
            <person name="Choi Y.-J."/>
        </authorList>
    </citation>
    <scope>NUCLEOTIDE SEQUENCE</scope>
    <source>
        <strain evidence="2">LC</strain>
    </source>
</reference>
<dbReference type="OrthoDB" id="6265816at2759"/>
<gene>
    <name evidence="2" type="ORF">PHET_02594</name>
</gene>
<keyword evidence="1" id="KW-0472">Membrane</keyword>
<protein>
    <submittedName>
        <fullName evidence="2">Uncharacterized protein</fullName>
    </submittedName>
</protein>
<keyword evidence="3" id="KW-1185">Reference proteome</keyword>
<dbReference type="AlphaFoldDB" id="A0A8J4SS79"/>
<feature type="transmembrane region" description="Helical" evidence="1">
    <location>
        <begin position="52"/>
        <end position="71"/>
    </location>
</feature>
<evidence type="ECO:0000256" key="1">
    <source>
        <dbReference type="SAM" id="Phobius"/>
    </source>
</evidence>
<accession>A0A8J4SS79</accession>
<sequence>MDRSPERNLVIAWKVCTTTVLALAAILANISYTANAHLTDALESNSKLQQFAGINMFGILLPAIAAVFTILSNHINRKYERKFIMSAITFSFAAAVALLIATITVMKEGLLDYNAWLLSGTLVGIFNLAITAY</sequence>
<evidence type="ECO:0000313" key="2">
    <source>
        <dbReference type="EMBL" id="KAF5403980.1"/>
    </source>
</evidence>
<dbReference type="Proteomes" id="UP000748531">
    <property type="component" value="Unassembled WGS sequence"/>
</dbReference>
<keyword evidence="1" id="KW-0812">Transmembrane</keyword>
<comment type="caution">
    <text evidence="2">The sequence shown here is derived from an EMBL/GenBank/DDBJ whole genome shotgun (WGS) entry which is preliminary data.</text>
</comment>
<organism evidence="2 3">
    <name type="scientific">Paragonimus heterotremus</name>
    <dbReference type="NCBI Taxonomy" id="100268"/>
    <lineage>
        <taxon>Eukaryota</taxon>
        <taxon>Metazoa</taxon>
        <taxon>Spiralia</taxon>
        <taxon>Lophotrochozoa</taxon>
        <taxon>Platyhelminthes</taxon>
        <taxon>Trematoda</taxon>
        <taxon>Digenea</taxon>
        <taxon>Plagiorchiida</taxon>
        <taxon>Troglotremata</taxon>
        <taxon>Troglotrematidae</taxon>
        <taxon>Paragonimus</taxon>
    </lineage>
</organism>